<accession>A0A3M7J7Q5</accession>
<evidence type="ECO:0008006" key="3">
    <source>
        <dbReference type="Google" id="ProtNLM"/>
    </source>
</evidence>
<dbReference type="Proteomes" id="UP000281677">
    <property type="component" value="Unassembled WGS sequence"/>
</dbReference>
<dbReference type="VEuPathDB" id="FungiDB:BTJ68_08359"/>
<protein>
    <recommendedName>
        <fullName evidence="3">CENP-V/GFA domain-containing protein</fullName>
    </recommendedName>
</protein>
<sequence>MASQISASAKQALHLPADTEVPWSTPNGISAKIKISPPLYAEHAKGREQCVAVACECSYCMRNGYWGVHPLKRDIEWTHGEEHIKLYAHGGTEGKNPFWLCDICGCVLGTDATAFMEALGLEEIRCTVNSIRRVLWSAILGNHNCLLTIDKVKMLKDFDPEKVKVRPFDLPKLMPPKYEDYIEEIYHSKA</sequence>
<dbReference type="EMBL" id="QWIT01000041">
    <property type="protein sequence ID" value="RMZ33576.1"/>
    <property type="molecule type" value="Genomic_DNA"/>
</dbReference>
<gene>
    <name evidence="1" type="ORF">D0859_02263</name>
</gene>
<dbReference type="Gene3D" id="2.170.150.70">
    <property type="match status" value="1"/>
</dbReference>
<dbReference type="AlphaFoldDB" id="A0A3M7J7Q5"/>
<dbReference type="SUPFAM" id="SSF51316">
    <property type="entry name" value="Mss4-like"/>
    <property type="match status" value="1"/>
</dbReference>
<dbReference type="InterPro" id="IPR011057">
    <property type="entry name" value="Mss4-like_sf"/>
</dbReference>
<name>A0A3M7J7Q5_HORWE</name>
<comment type="caution">
    <text evidence="1">The sequence shown here is derived from an EMBL/GenBank/DDBJ whole genome shotgun (WGS) entry which is preliminary data.</text>
</comment>
<reference evidence="1 2" key="1">
    <citation type="journal article" date="2018" name="BMC Genomics">
        <title>Genomic evidence for intraspecific hybridization in a clonal and extremely halotolerant yeast.</title>
        <authorList>
            <person name="Gostincar C."/>
            <person name="Stajich J.E."/>
            <person name="Zupancic J."/>
            <person name="Zalar P."/>
            <person name="Gunde-Cimerman N."/>
        </authorList>
    </citation>
    <scope>NUCLEOTIDE SEQUENCE [LARGE SCALE GENOMIC DNA]</scope>
    <source>
        <strain evidence="1 2">EXF-120</strain>
    </source>
</reference>
<evidence type="ECO:0000313" key="1">
    <source>
        <dbReference type="EMBL" id="RMZ33576.1"/>
    </source>
</evidence>
<organism evidence="1 2">
    <name type="scientific">Hortaea werneckii</name>
    <name type="common">Black yeast</name>
    <name type="synonym">Cladosporium werneckii</name>
    <dbReference type="NCBI Taxonomy" id="91943"/>
    <lineage>
        <taxon>Eukaryota</taxon>
        <taxon>Fungi</taxon>
        <taxon>Dikarya</taxon>
        <taxon>Ascomycota</taxon>
        <taxon>Pezizomycotina</taxon>
        <taxon>Dothideomycetes</taxon>
        <taxon>Dothideomycetidae</taxon>
        <taxon>Mycosphaerellales</taxon>
        <taxon>Teratosphaeriaceae</taxon>
        <taxon>Hortaea</taxon>
    </lineage>
</organism>
<dbReference type="OrthoDB" id="2993351at2759"/>
<proteinExistence type="predicted"/>
<evidence type="ECO:0000313" key="2">
    <source>
        <dbReference type="Proteomes" id="UP000281677"/>
    </source>
</evidence>